<comment type="caution">
    <text evidence="3">The sequence shown here is derived from an EMBL/GenBank/DDBJ whole genome shotgun (WGS) entry which is preliminary data.</text>
</comment>
<accession>A0A542Y6G5</accession>
<keyword evidence="2" id="KW-1133">Transmembrane helix</keyword>
<evidence type="ECO:0000256" key="2">
    <source>
        <dbReference type="SAM" id="Phobius"/>
    </source>
</evidence>
<name>A0A542Y6G5_9MICO</name>
<feature type="transmembrane region" description="Helical" evidence="2">
    <location>
        <begin position="44"/>
        <end position="77"/>
    </location>
</feature>
<organism evidence="3 4">
    <name type="scientific">Leucobacter komagatae</name>
    <dbReference type="NCBI Taxonomy" id="55969"/>
    <lineage>
        <taxon>Bacteria</taxon>
        <taxon>Bacillati</taxon>
        <taxon>Actinomycetota</taxon>
        <taxon>Actinomycetes</taxon>
        <taxon>Micrococcales</taxon>
        <taxon>Microbacteriaceae</taxon>
        <taxon>Leucobacter</taxon>
    </lineage>
</organism>
<keyword evidence="2" id="KW-0812">Transmembrane</keyword>
<sequence length="130" mass="13985">MSFYYDTSPRPDSEPPRELSGCEDVNSLTEPREPRGFLIKAYSLMYGAGLVWIAAVVAAAFTFGWVATIAFLSLAWASATAIGSNPETPPLPLVEAVTTFGAAIALTVLAVLMTRALRRMINHGPRQVQA</sequence>
<proteinExistence type="predicted"/>
<gene>
    <name evidence="3" type="ORF">FB468_1712</name>
</gene>
<keyword evidence="4" id="KW-1185">Reference proteome</keyword>
<feature type="region of interest" description="Disordered" evidence="1">
    <location>
        <begin position="1"/>
        <end position="27"/>
    </location>
</feature>
<keyword evidence="2" id="KW-0472">Membrane</keyword>
<evidence type="ECO:0000313" key="3">
    <source>
        <dbReference type="EMBL" id="TQL43682.1"/>
    </source>
</evidence>
<dbReference type="Proteomes" id="UP000319094">
    <property type="component" value="Unassembled WGS sequence"/>
</dbReference>
<evidence type="ECO:0000256" key="1">
    <source>
        <dbReference type="SAM" id="MobiDB-lite"/>
    </source>
</evidence>
<dbReference type="AlphaFoldDB" id="A0A542Y6G5"/>
<reference evidence="3 4" key="1">
    <citation type="submission" date="2019-06" db="EMBL/GenBank/DDBJ databases">
        <title>Sequencing the genomes of 1000 actinobacteria strains.</title>
        <authorList>
            <person name="Klenk H.-P."/>
        </authorList>
    </citation>
    <scope>NUCLEOTIDE SEQUENCE [LARGE SCALE GENOMIC DNA]</scope>
    <source>
        <strain evidence="3 4">DSM 8803</strain>
    </source>
</reference>
<evidence type="ECO:0000313" key="4">
    <source>
        <dbReference type="Proteomes" id="UP000319094"/>
    </source>
</evidence>
<protein>
    <submittedName>
        <fullName evidence="3">Uncharacterized protein</fullName>
    </submittedName>
</protein>
<dbReference type="EMBL" id="VFON01000001">
    <property type="protein sequence ID" value="TQL43682.1"/>
    <property type="molecule type" value="Genomic_DNA"/>
</dbReference>
<feature type="transmembrane region" description="Helical" evidence="2">
    <location>
        <begin position="97"/>
        <end position="117"/>
    </location>
</feature>